<evidence type="ECO:0000313" key="6">
    <source>
        <dbReference type="EMBL" id="MDQ0275111.1"/>
    </source>
</evidence>
<dbReference type="CDD" id="cd00452">
    <property type="entry name" value="KDPG_aldolase"/>
    <property type="match status" value="1"/>
</dbReference>
<name>A0ABU0AV23_9FIRM</name>
<keyword evidence="5" id="KW-0119">Carbohydrate metabolism</keyword>
<comment type="similarity">
    <text evidence="2">Belongs to the KHG/KDPG aldolase family.</text>
</comment>
<evidence type="ECO:0000256" key="4">
    <source>
        <dbReference type="ARBA" id="ARBA00023239"/>
    </source>
</evidence>
<dbReference type="GO" id="GO:0106009">
    <property type="term" value="F:(4S)-4-hydroxy-2-oxoglutarate aldolase activity"/>
    <property type="evidence" value="ECO:0007669"/>
    <property type="project" value="UniProtKB-EC"/>
</dbReference>
<keyword evidence="4 6" id="KW-0456">Lyase</keyword>
<dbReference type="EC" id="4.1.2.14" evidence="6"/>
<accession>A0ABU0AV23</accession>
<comment type="pathway">
    <text evidence="1">Carbohydrate acid metabolism.</text>
</comment>
<dbReference type="SUPFAM" id="SSF51569">
    <property type="entry name" value="Aldolase"/>
    <property type="match status" value="1"/>
</dbReference>
<dbReference type="InterPro" id="IPR000887">
    <property type="entry name" value="Aldlse_KDPG_KHG"/>
</dbReference>
<dbReference type="Pfam" id="PF01081">
    <property type="entry name" value="Aldolase"/>
    <property type="match status" value="1"/>
</dbReference>
<reference evidence="6 7" key="1">
    <citation type="submission" date="2023-07" db="EMBL/GenBank/DDBJ databases">
        <title>Genomic Encyclopedia of Type Strains, Phase IV (KMG-IV): sequencing the most valuable type-strain genomes for metagenomic binning, comparative biology and taxonomic classification.</title>
        <authorList>
            <person name="Goeker M."/>
        </authorList>
    </citation>
    <scope>NUCLEOTIDE SEQUENCE [LARGE SCALE GENOMIC DNA]</scope>
    <source>
        <strain evidence="6 7">DSM 22616</strain>
    </source>
</reference>
<evidence type="ECO:0000313" key="7">
    <source>
        <dbReference type="Proteomes" id="UP001236559"/>
    </source>
</evidence>
<dbReference type="NCBIfam" id="NF005119">
    <property type="entry name" value="PRK06552.1"/>
    <property type="match status" value="1"/>
</dbReference>
<dbReference type="GO" id="GO:0008675">
    <property type="term" value="F:2-dehydro-3-deoxy-phosphogluconate aldolase activity"/>
    <property type="evidence" value="ECO:0007669"/>
    <property type="project" value="UniProtKB-EC"/>
</dbReference>
<sequence>MNKLEVLKRVHELGIVAVIRGKNKEEALNYAKACVEGGVDILEVTFTVPGAIDVLKELNEEVKDALLGAGTVLDPVTARLAIMNGANFIVSPSFDKDVAKMCNLYGVPYMPGCMTPTEMTEALKYGVDIIKVFPGSAFGPSYFGAIHGPLPHVNLMPTGGVDIDNVGEWIKKGSYAVGVGSKLVKGSKEEIIEKARKFLNNIKEAKNNG</sequence>
<comment type="subunit">
    <text evidence="3">Homotrimer.</text>
</comment>
<dbReference type="InterPro" id="IPR013785">
    <property type="entry name" value="Aldolase_TIM"/>
</dbReference>
<protein>
    <submittedName>
        <fullName evidence="6">2-dehydro-3-deoxyphosphogluconate aldolase/(4S)-4-hydroxy-2-oxoglutarate aldolase</fullName>
        <ecNumber evidence="6">4.1.2.14</ecNumber>
        <ecNumber evidence="6">4.1.3.42</ecNumber>
    </submittedName>
</protein>
<evidence type="ECO:0000256" key="3">
    <source>
        <dbReference type="ARBA" id="ARBA00011233"/>
    </source>
</evidence>
<dbReference type="RefSeq" id="WP_307495150.1">
    <property type="nucleotide sequence ID" value="NZ_JAUSTN010000005.1"/>
</dbReference>
<comment type="caution">
    <text evidence="6">The sequence shown here is derived from an EMBL/GenBank/DDBJ whole genome shotgun (WGS) entry which is preliminary data.</text>
</comment>
<keyword evidence="7" id="KW-1185">Reference proteome</keyword>
<dbReference type="Gene3D" id="3.20.20.70">
    <property type="entry name" value="Aldolase class I"/>
    <property type="match status" value="1"/>
</dbReference>
<evidence type="ECO:0000256" key="1">
    <source>
        <dbReference type="ARBA" id="ARBA00004761"/>
    </source>
</evidence>
<organism evidence="6 7">
    <name type="scientific">Peptoniphilus koenoeneniae</name>
    <dbReference type="NCBI Taxonomy" id="507751"/>
    <lineage>
        <taxon>Bacteria</taxon>
        <taxon>Bacillati</taxon>
        <taxon>Bacillota</taxon>
        <taxon>Tissierellia</taxon>
        <taxon>Tissierellales</taxon>
        <taxon>Peptoniphilaceae</taxon>
        <taxon>Peptoniphilus</taxon>
    </lineage>
</organism>
<gene>
    <name evidence="6" type="ORF">J2S72_001135</name>
</gene>
<dbReference type="PANTHER" id="PTHR30246">
    <property type="entry name" value="2-KETO-3-DEOXY-6-PHOSPHOGLUCONATE ALDOLASE"/>
    <property type="match status" value="1"/>
</dbReference>
<dbReference type="PANTHER" id="PTHR30246:SF1">
    <property type="entry name" value="2-DEHYDRO-3-DEOXY-6-PHOSPHOGALACTONATE ALDOLASE-RELATED"/>
    <property type="match status" value="1"/>
</dbReference>
<dbReference type="EC" id="4.1.3.42" evidence="6"/>
<dbReference type="Proteomes" id="UP001236559">
    <property type="component" value="Unassembled WGS sequence"/>
</dbReference>
<dbReference type="NCBIfam" id="TIGR01182">
    <property type="entry name" value="eda"/>
    <property type="match status" value="1"/>
</dbReference>
<dbReference type="EMBL" id="JAUSTN010000005">
    <property type="protein sequence ID" value="MDQ0275111.1"/>
    <property type="molecule type" value="Genomic_DNA"/>
</dbReference>
<evidence type="ECO:0000256" key="2">
    <source>
        <dbReference type="ARBA" id="ARBA00006906"/>
    </source>
</evidence>
<proteinExistence type="inferred from homology"/>
<evidence type="ECO:0000256" key="5">
    <source>
        <dbReference type="ARBA" id="ARBA00023277"/>
    </source>
</evidence>